<feature type="compositionally biased region" description="Low complexity" evidence="1">
    <location>
        <begin position="237"/>
        <end position="247"/>
    </location>
</feature>
<accession>A0ABT1W388</accession>
<keyword evidence="3" id="KW-1185">Reference proteome</keyword>
<proteinExistence type="predicted"/>
<feature type="compositionally biased region" description="Low complexity" evidence="1">
    <location>
        <begin position="295"/>
        <end position="307"/>
    </location>
</feature>
<dbReference type="EMBL" id="JAMZEJ010000011">
    <property type="protein sequence ID" value="MCQ8242368.1"/>
    <property type="molecule type" value="Genomic_DNA"/>
</dbReference>
<comment type="caution">
    <text evidence="2">The sequence shown here is derived from an EMBL/GenBank/DDBJ whole genome shotgun (WGS) entry which is preliminary data.</text>
</comment>
<protein>
    <recommendedName>
        <fullName evidence="4">Lipoprotein</fullName>
    </recommendedName>
</protein>
<feature type="region of interest" description="Disordered" evidence="1">
    <location>
        <begin position="201"/>
        <end position="307"/>
    </location>
</feature>
<evidence type="ECO:0000256" key="1">
    <source>
        <dbReference type="SAM" id="MobiDB-lite"/>
    </source>
</evidence>
<evidence type="ECO:0000313" key="3">
    <source>
        <dbReference type="Proteomes" id="UP001524547"/>
    </source>
</evidence>
<sequence length="307" mass="30468">MRRSSGRAGAAWRGGSRLLAVALPLLLAACGGGGSTDQTFAPLHYDYLTPLRLGVASLSVQDNSAAASGPQDLASQSPVTPDAALQQMAHDRLVPAGSTGTAVFTIDQASITGQPGGPLDGHLSVHLDILSGTGGHAGYAEAHVSRQFVPGTDNDNGGLRAELYDLTRQMMQDMNVELEFQVRRSLRDWLVDASGAPVAGSVEQQTLSAPGTSSAAGGSTGGAKGAPTSVGAPVQLAPMSPAGSAPAVGGGGNTSPTTPVTDPAVNPGSLNPPTTLSPPPSVLTPPPGAVPVPVPANGGTPVTPGGY</sequence>
<dbReference type="RefSeq" id="WP_422921125.1">
    <property type="nucleotide sequence ID" value="NZ_JAMZEJ010000011.1"/>
</dbReference>
<evidence type="ECO:0000313" key="2">
    <source>
        <dbReference type="EMBL" id="MCQ8242368.1"/>
    </source>
</evidence>
<name>A0ABT1W388_9PROT</name>
<feature type="compositionally biased region" description="Low complexity" evidence="1">
    <location>
        <begin position="208"/>
        <end position="217"/>
    </location>
</feature>
<dbReference type="Proteomes" id="UP001524547">
    <property type="component" value="Unassembled WGS sequence"/>
</dbReference>
<gene>
    <name evidence="2" type="ORF">NFI88_16160</name>
</gene>
<reference evidence="2 3" key="1">
    <citation type="submission" date="2022-06" db="EMBL/GenBank/DDBJ databases">
        <title>Rhizosaccharibacter gen. nov. sp. nov. KSS12, endophytic bacteria isolated from sugarcane.</title>
        <authorList>
            <person name="Pitiwittayakul N."/>
        </authorList>
    </citation>
    <scope>NUCLEOTIDE SEQUENCE [LARGE SCALE GENOMIC DNA]</scope>
    <source>
        <strain evidence="2 3">KSS12</strain>
    </source>
</reference>
<evidence type="ECO:0008006" key="4">
    <source>
        <dbReference type="Google" id="ProtNLM"/>
    </source>
</evidence>
<dbReference type="PROSITE" id="PS51257">
    <property type="entry name" value="PROKAR_LIPOPROTEIN"/>
    <property type="match status" value="1"/>
</dbReference>
<feature type="compositionally biased region" description="Pro residues" evidence="1">
    <location>
        <begin position="275"/>
        <end position="294"/>
    </location>
</feature>
<organism evidence="2 3">
    <name type="scientific">Rhizosaccharibacter radicis</name>
    <dbReference type="NCBI Taxonomy" id="2782605"/>
    <lineage>
        <taxon>Bacteria</taxon>
        <taxon>Pseudomonadati</taxon>
        <taxon>Pseudomonadota</taxon>
        <taxon>Alphaproteobacteria</taxon>
        <taxon>Acetobacterales</taxon>
        <taxon>Acetobacteraceae</taxon>
        <taxon>Rhizosaccharibacter</taxon>
    </lineage>
</organism>